<comment type="caution">
    <text evidence="2">The sequence shown here is derived from an EMBL/GenBank/DDBJ whole genome shotgun (WGS) entry which is preliminary data.</text>
</comment>
<dbReference type="EMBL" id="JAPFFK010000015">
    <property type="protein sequence ID" value="KAJ6711348.1"/>
    <property type="molecule type" value="Genomic_DNA"/>
</dbReference>
<comment type="similarity">
    <text evidence="1">Belongs to the TCP11 family.</text>
</comment>
<dbReference type="AlphaFoldDB" id="A0A9Q0TGT4"/>
<gene>
    <name evidence="2" type="ORF">OIU79_007746</name>
</gene>
<dbReference type="GO" id="GO:0007165">
    <property type="term" value="P:signal transduction"/>
    <property type="evidence" value="ECO:0007669"/>
    <property type="project" value="TreeGrafter"/>
</dbReference>
<accession>A0A9Q0TGT4</accession>
<dbReference type="Proteomes" id="UP001151532">
    <property type="component" value="Chromosome 1"/>
</dbReference>
<sequence>MRNCVKSMPFEQLARLIQSTGTLRTVEGLLDRLESRFRVSMAVAAMDHPSSLDNIDHLLKRVATPKKRTTPRSCTRSREAKKVRANGESARYAAKMSRYPVRIVLCAYMILGHPDAVFSGQGEREIALAKSAEAFTRESQLAAFDKEWCSYLNCFVVWKVKDAQSLEGDLVRAACKLELSMIQKCKLTPGGSNDALTHDLKAIQKQVAEDQKLLREKVQHLSGDAGIKRMEIALSETRSKYFQAKENGSPVGSPIMHFPSPSMPLYVPSVAHSANRNNVVTENELKHHGFVDRFNISDKDESSIKAMEAAFWDSVMESMKQDEPKYDWVVQLVGEVRDGIQELAPESWKQDIVEAIDLDLLSQVLKSGNLDIDYCGKILEFALVTLQRLSSPAQEDEMKALHQKLLKELAETCQTQDELKHPHIAAMIKGLCSVLEQIQALKQEISKVRIRMVEPLLTGPAGLDYLKKPLPTIMGLIWMLSHDSSSQVSVPFTTLRTGGSFLVKTNGSAMGSTSVASDTESSGERIDLLVRLGLLKIVSGVSGLTKETLPETFMLNLSRLRAVQAEIQKMIVISTSILVYRQSLPMERAVNSIAEMESILSERCNKLSRVLDRVDDVGIEEIVQVVGGFSQDDDEKHKPRKLVLMARMLAKSLQAGDPVFEKVSRAVYLALRGIVLGGSGPCGRKLSEMSLRPIGAVILAERVVAAAEVLAVAAAVSTGVHRPWYILDLTDNM</sequence>
<reference evidence="2" key="1">
    <citation type="submission" date="2022-11" db="EMBL/GenBank/DDBJ databases">
        <authorList>
            <person name="Hyden B.L."/>
            <person name="Feng K."/>
            <person name="Yates T."/>
            <person name="Jawdy S."/>
            <person name="Smart L.B."/>
            <person name="Muchero W."/>
        </authorList>
    </citation>
    <scope>NUCLEOTIDE SEQUENCE</scope>
    <source>
        <tissue evidence="2">Shoot tip</tissue>
    </source>
</reference>
<dbReference type="Pfam" id="PF05794">
    <property type="entry name" value="Tcp11"/>
    <property type="match status" value="1"/>
</dbReference>
<evidence type="ECO:0000256" key="1">
    <source>
        <dbReference type="ARBA" id="ARBA00010954"/>
    </source>
</evidence>
<dbReference type="InterPro" id="IPR008862">
    <property type="entry name" value="Tcp11"/>
</dbReference>
<name>A0A9Q0TGT4_SALPP</name>
<dbReference type="PANTHER" id="PTHR12832:SF34">
    <property type="entry name" value="T-COMPLEX PROTEIN 11"/>
    <property type="match status" value="1"/>
</dbReference>
<proteinExistence type="inferred from homology"/>
<evidence type="ECO:0000313" key="2">
    <source>
        <dbReference type="EMBL" id="KAJ6711348.1"/>
    </source>
</evidence>
<evidence type="ECO:0000313" key="3">
    <source>
        <dbReference type="Proteomes" id="UP001151532"/>
    </source>
</evidence>
<dbReference type="PANTHER" id="PTHR12832">
    <property type="entry name" value="TESTIS-SPECIFIC PROTEIN PBS13 T-COMPLEX 11"/>
    <property type="match status" value="1"/>
</dbReference>
<organism evidence="2 3">
    <name type="scientific">Salix purpurea</name>
    <name type="common">Purple osier willow</name>
    <dbReference type="NCBI Taxonomy" id="77065"/>
    <lineage>
        <taxon>Eukaryota</taxon>
        <taxon>Viridiplantae</taxon>
        <taxon>Streptophyta</taxon>
        <taxon>Embryophyta</taxon>
        <taxon>Tracheophyta</taxon>
        <taxon>Spermatophyta</taxon>
        <taxon>Magnoliopsida</taxon>
        <taxon>eudicotyledons</taxon>
        <taxon>Gunneridae</taxon>
        <taxon>Pentapetalae</taxon>
        <taxon>rosids</taxon>
        <taxon>fabids</taxon>
        <taxon>Malpighiales</taxon>
        <taxon>Salicaceae</taxon>
        <taxon>Saliceae</taxon>
        <taxon>Salix</taxon>
    </lineage>
</organism>
<keyword evidence="3" id="KW-1185">Reference proteome</keyword>
<protein>
    <submittedName>
        <fullName evidence="2">T-COMPLEX PROTEIN 11</fullName>
    </submittedName>
</protein>
<dbReference type="OrthoDB" id="276323at2759"/>
<reference evidence="2" key="2">
    <citation type="journal article" date="2023" name="Int. J. Mol. Sci.">
        <title>De Novo Assembly and Annotation of 11 Diverse Shrub Willow (Salix) Genomes Reveals Novel Gene Organization in Sex-Linked Regions.</title>
        <authorList>
            <person name="Hyden B."/>
            <person name="Feng K."/>
            <person name="Yates T.B."/>
            <person name="Jawdy S."/>
            <person name="Cereghino C."/>
            <person name="Smart L.B."/>
            <person name="Muchero W."/>
        </authorList>
    </citation>
    <scope>NUCLEOTIDE SEQUENCE</scope>
    <source>
        <tissue evidence="2">Shoot tip</tissue>
    </source>
</reference>